<keyword evidence="3" id="KW-0808">Transferase</keyword>
<evidence type="ECO:0000256" key="3">
    <source>
        <dbReference type="ARBA" id="ARBA00022679"/>
    </source>
</evidence>
<dbReference type="Gene3D" id="3.30.200.20">
    <property type="entry name" value="Phosphorylase Kinase, domain 1"/>
    <property type="match status" value="1"/>
</dbReference>
<comment type="catalytic activity">
    <reaction evidence="5">
        <text>L-tyrosyl-[protein] + ATP = O-phospho-L-tyrosyl-[protein] + ADP + H(+)</text>
        <dbReference type="Rhea" id="RHEA:10596"/>
        <dbReference type="Rhea" id="RHEA-COMP:10136"/>
        <dbReference type="Rhea" id="RHEA-COMP:20101"/>
        <dbReference type="ChEBI" id="CHEBI:15378"/>
        <dbReference type="ChEBI" id="CHEBI:30616"/>
        <dbReference type="ChEBI" id="CHEBI:46858"/>
        <dbReference type="ChEBI" id="CHEBI:61978"/>
        <dbReference type="ChEBI" id="CHEBI:456216"/>
        <dbReference type="EC" id="2.7.10.1"/>
    </reaction>
</comment>
<evidence type="ECO:0000256" key="5">
    <source>
        <dbReference type="ARBA" id="ARBA00051243"/>
    </source>
</evidence>
<evidence type="ECO:0000313" key="12">
    <source>
        <dbReference type="RefSeq" id="XP_012935708.1"/>
    </source>
</evidence>
<keyword evidence="9" id="KW-0732">Signal</keyword>
<feature type="signal peptide" evidence="9">
    <location>
        <begin position="1"/>
        <end position="29"/>
    </location>
</feature>
<dbReference type="InterPro" id="IPR011009">
    <property type="entry name" value="Kinase-like_dom_sf"/>
</dbReference>
<dbReference type="Pfam" id="PF07714">
    <property type="entry name" value="PK_Tyr_Ser-Thr"/>
    <property type="match status" value="1"/>
</dbReference>
<dbReference type="GO" id="GO:0016301">
    <property type="term" value="F:kinase activity"/>
    <property type="evidence" value="ECO:0007669"/>
    <property type="project" value="UniProtKB-KW"/>
</dbReference>
<sequence length="1020" mass="114688">MAVRVWKVGAYLMCLVLWELLLVTSAVYATEEVFITYARCRVQCVTQYLPEEKRQDDNACRDTNNYRRGYNRDCYECWDLCKKFAESSALRKHGCDRKIRCGDGCQTACSFLTKKPKAPALTGEWRFPEDVNSDSSNPRELMIEWQAPNLVSGDTDDVTSPTEADYRSEVGPVIYVLATRNFNQPQDGWKIVQQLVSTRVRIDMDAVPFSPEFLLLAVSEAGLMTQIEFKTNSLVQTDLNQPKGAEFRKLLDSDGAGWYVNKYDGVNATLTLSTHVVNTDSGSYSVQRAEVKFHGPDWLREDTAHAYPMYWIFIDCSSAYSFLPDCNLAKDHFAATVTNRGTEEAAYTVDELRFNSIYQLVIHLGEDYRVKTELVLKTSPCQEPDKLKLSHCLDKIEEESRPSAPIRTKEGEDYDPDVLRLFVNVSSMVLPPDSDLVLVNITWSPIVNQSVAFYNVTTFVENYPFNVQQTSTSLSHVLLRLQQNTQYHVQVEALVRPQPGEVPRLLPVVDRLQFNTSEVNLAIYQGPQPLTLGTDHEMGRVNSIIIGVTIVIVLLFLSILLGLLYKKRKSFKDIIVTKATVAKSNSYKSNVGGKSDYSNQLIVFSDEWELDPHSLKFSTLLGQGAFGKVVTGYYEDQKVAIKIVREGAPLSYKEDLVAEINLMKRIGSHPNIVCLIGACTMSEPIALVMEYVPYGNLQNFLKKCRMDGDVRKRCDGPSEITYTVIQDNGSMESGVVTPVDMLSFARQVAMAMEYLAEKKYVHRDLAARNVLIDYNKVVKVCDFGLSRDIFNDNHYKKLTNGKLPLKWMAIESLRDRMFTTQSDVWSFGILLWEIVTMGASPYPNVALADLYYVLSNGYRMDRPSNCSQELYAIMRACWEDESTDRPNFTQLRLMLEDLLIEDRDYLVLEDIDVPLTHSDNSSSPIPGAITDCPDPHSPTSPVSSDSMSGATAAVSGGDLRPYAGRSGPTSTSTSPSQAMLKGVKKVSPRRDNMRINVCIHQKSTDRLIRPSESDSSPSSC</sequence>
<feature type="compositionally biased region" description="Low complexity" evidence="7">
    <location>
        <begin position="966"/>
        <end position="976"/>
    </location>
</feature>
<accession>A0ABM0ZW16</accession>
<evidence type="ECO:0000256" key="2">
    <source>
        <dbReference type="ARBA" id="ARBA00011902"/>
    </source>
</evidence>
<dbReference type="InterPro" id="IPR036116">
    <property type="entry name" value="FN3_sf"/>
</dbReference>
<dbReference type="RefSeq" id="XP_012935708.1">
    <property type="nucleotide sequence ID" value="XM_013080254.2"/>
</dbReference>
<evidence type="ECO:0000256" key="4">
    <source>
        <dbReference type="ARBA" id="ARBA00022777"/>
    </source>
</evidence>
<dbReference type="InterPro" id="IPR050122">
    <property type="entry name" value="RTK"/>
</dbReference>
<dbReference type="PROSITE" id="PS00107">
    <property type="entry name" value="PROTEIN_KINASE_ATP"/>
    <property type="match status" value="1"/>
</dbReference>
<dbReference type="PROSITE" id="PS50011">
    <property type="entry name" value="PROTEIN_KINASE_DOM"/>
    <property type="match status" value="1"/>
</dbReference>
<dbReference type="InterPro" id="IPR000719">
    <property type="entry name" value="Prot_kinase_dom"/>
</dbReference>
<evidence type="ECO:0000256" key="7">
    <source>
        <dbReference type="SAM" id="MobiDB-lite"/>
    </source>
</evidence>
<organism evidence="11 12">
    <name type="scientific">Aplysia californica</name>
    <name type="common">California sea hare</name>
    <dbReference type="NCBI Taxonomy" id="6500"/>
    <lineage>
        <taxon>Eukaryota</taxon>
        <taxon>Metazoa</taxon>
        <taxon>Spiralia</taxon>
        <taxon>Lophotrochozoa</taxon>
        <taxon>Mollusca</taxon>
        <taxon>Gastropoda</taxon>
        <taxon>Heterobranchia</taxon>
        <taxon>Euthyneura</taxon>
        <taxon>Tectipleura</taxon>
        <taxon>Aplysiida</taxon>
        <taxon>Aplysioidea</taxon>
        <taxon>Aplysiidae</taxon>
        <taxon>Aplysia</taxon>
    </lineage>
</organism>
<dbReference type="PANTHER" id="PTHR24416:SF620">
    <property type="entry name" value="TYROSINE-PROTEIN KINASE RECEPTOR TORSO"/>
    <property type="match status" value="1"/>
</dbReference>
<dbReference type="CDD" id="cd00192">
    <property type="entry name" value="PTKc"/>
    <property type="match status" value="1"/>
</dbReference>
<feature type="compositionally biased region" description="Basic and acidic residues" evidence="7">
    <location>
        <begin position="1002"/>
        <end position="1012"/>
    </location>
</feature>
<evidence type="ECO:0000256" key="8">
    <source>
        <dbReference type="SAM" id="Phobius"/>
    </source>
</evidence>
<proteinExistence type="predicted"/>
<feature type="binding site" evidence="6">
    <location>
        <position position="642"/>
    </location>
    <ligand>
        <name>ATP</name>
        <dbReference type="ChEBI" id="CHEBI:30616"/>
    </ligand>
</feature>
<feature type="chain" id="PRO_5045865053" description="receptor protein-tyrosine kinase" evidence="9">
    <location>
        <begin position="30"/>
        <end position="1020"/>
    </location>
</feature>
<dbReference type="SMART" id="SM00219">
    <property type="entry name" value="TyrKc"/>
    <property type="match status" value="1"/>
</dbReference>
<keyword evidence="4 12" id="KW-0418">Kinase</keyword>
<dbReference type="PANTHER" id="PTHR24416">
    <property type="entry name" value="TYROSINE-PROTEIN KINASE RECEPTOR"/>
    <property type="match status" value="1"/>
</dbReference>
<dbReference type="GeneID" id="100533440"/>
<feature type="region of interest" description="Disordered" evidence="7">
    <location>
        <begin position="917"/>
        <end position="1020"/>
    </location>
</feature>
<feature type="compositionally biased region" description="Low complexity" evidence="7">
    <location>
        <begin position="937"/>
        <end position="948"/>
    </location>
</feature>
<evidence type="ECO:0000256" key="9">
    <source>
        <dbReference type="SAM" id="SignalP"/>
    </source>
</evidence>
<keyword evidence="6" id="KW-0067">ATP-binding</keyword>
<dbReference type="InterPro" id="IPR020635">
    <property type="entry name" value="Tyr_kinase_cat_dom"/>
</dbReference>
<name>A0ABM0ZW16_APLCA</name>
<keyword evidence="8" id="KW-1133">Transmembrane helix</keyword>
<keyword evidence="11" id="KW-1185">Reference proteome</keyword>
<evidence type="ECO:0000256" key="6">
    <source>
        <dbReference type="PROSITE-ProRule" id="PRU10141"/>
    </source>
</evidence>
<keyword evidence="8" id="KW-0472">Membrane</keyword>
<keyword evidence="8" id="KW-0812">Transmembrane</keyword>
<evidence type="ECO:0000256" key="1">
    <source>
        <dbReference type="ARBA" id="ARBA00004167"/>
    </source>
</evidence>
<evidence type="ECO:0000313" key="11">
    <source>
        <dbReference type="Proteomes" id="UP000694888"/>
    </source>
</evidence>
<feature type="domain" description="Protein kinase" evidence="10">
    <location>
        <begin position="615"/>
        <end position="906"/>
    </location>
</feature>
<dbReference type="SUPFAM" id="SSF49265">
    <property type="entry name" value="Fibronectin type III"/>
    <property type="match status" value="1"/>
</dbReference>
<keyword evidence="6" id="KW-0547">Nucleotide-binding</keyword>
<dbReference type="Gene3D" id="1.10.510.10">
    <property type="entry name" value="Transferase(Phosphotransferase) domain 1"/>
    <property type="match status" value="1"/>
</dbReference>
<dbReference type="PRINTS" id="PR00109">
    <property type="entry name" value="TYRKINASE"/>
</dbReference>
<dbReference type="Proteomes" id="UP000694888">
    <property type="component" value="Unplaced"/>
</dbReference>
<comment type="subcellular location">
    <subcellularLocation>
        <location evidence="1">Membrane</location>
        <topology evidence="1">Single-pass membrane protein</topology>
    </subcellularLocation>
</comment>
<reference evidence="12" key="1">
    <citation type="submission" date="2025-08" db="UniProtKB">
        <authorList>
            <consortium name="RefSeq"/>
        </authorList>
    </citation>
    <scope>IDENTIFICATION</scope>
</reference>
<dbReference type="EC" id="2.7.10.1" evidence="2"/>
<dbReference type="InterPro" id="IPR008266">
    <property type="entry name" value="Tyr_kinase_AS"/>
</dbReference>
<gene>
    <name evidence="12" type="primary">Nork</name>
</gene>
<dbReference type="InterPro" id="IPR017441">
    <property type="entry name" value="Protein_kinase_ATP_BS"/>
</dbReference>
<dbReference type="SUPFAM" id="SSF56112">
    <property type="entry name" value="Protein kinase-like (PK-like)"/>
    <property type="match status" value="1"/>
</dbReference>
<protein>
    <recommendedName>
        <fullName evidence="2">receptor protein-tyrosine kinase</fullName>
        <ecNumber evidence="2">2.7.10.1</ecNumber>
    </recommendedName>
</protein>
<feature type="transmembrane region" description="Helical" evidence="8">
    <location>
        <begin position="544"/>
        <end position="565"/>
    </location>
</feature>
<evidence type="ECO:0000259" key="10">
    <source>
        <dbReference type="PROSITE" id="PS50011"/>
    </source>
</evidence>
<dbReference type="PROSITE" id="PS00109">
    <property type="entry name" value="PROTEIN_KINASE_TYR"/>
    <property type="match status" value="1"/>
</dbReference>
<dbReference type="InterPro" id="IPR001245">
    <property type="entry name" value="Ser-Thr/Tyr_kinase_cat_dom"/>
</dbReference>